<dbReference type="InterPro" id="IPR018635">
    <property type="entry name" value="UPF0319"/>
</dbReference>
<proteinExistence type="predicted"/>
<protein>
    <submittedName>
        <fullName evidence="2">DUF2057 domain-containing protein</fullName>
    </submittedName>
</protein>
<evidence type="ECO:0000256" key="1">
    <source>
        <dbReference type="SAM" id="SignalP"/>
    </source>
</evidence>
<accession>A0A9X3B087</accession>
<feature type="chain" id="PRO_5040764757" evidence="1">
    <location>
        <begin position="29"/>
        <end position="151"/>
    </location>
</feature>
<comment type="caution">
    <text evidence="2">The sequence shown here is derived from an EMBL/GenBank/DDBJ whole genome shotgun (WGS) entry which is preliminary data.</text>
</comment>
<organism evidence="2 3">
    <name type="scientific">Shewanella septentrionalis</name>
    <dbReference type="NCBI Taxonomy" id="2952223"/>
    <lineage>
        <taxon>Bacteria</taxon>
        <taxon>Pseudomonadati</taxon>
        <taxon>Pseudomonadota</taxon>
        <taxon>Gammaproteobacteria</taxon>
        <taxon>Alteromonadales</taxon>
        <taxon>Shewanellaceae</taxon>
        <taxon>Shewanella</taxon>
    </lineage>
</organism>
<dbReference type="Proteomes" id="UP001155604">
    <property type="component" value="Unassembled WGS sequence"/>
</dbReference>
<evidence type="ECO:0000313" key="2">
    <source>
        <dbReference type="EMBL" id="MCT7945273.1"/>
    </source>
</evidence>
<dbReference type="EMBL" id="JAMTCC010000010">
    <property type="protein sequence ID" value="MCT7945273.1"/>
    <property type="molecule type" value="Genomic_DNA"/>
</dbReference>
<reference evidence="2" key="1">
    <citation type="journal article" date="2023" name="Int. J. Syst. Evol. Microbiol.">
        <title>&lt;i&gt;Shewanella septentrionalis&lt;/i&gt; sp. nov. and &lt;i&gt;Shewanella holmiensis&lt;/i&gt; sp. nov., isolated from Baltic Sea water and sediments.</title>
        <authorList>
            <person name="Martin-Rodriguez A.J."/>
            <person name="Thorell K."/>
            <person name="Joffre E."/>
            <person name="Jensie-Markopoulos S."/>
            <person name="Moore E.R.B."/>
            <person name="Sjoling A."/>
        </authorList>
    </citation>
    <scope>NUCLEOTIDE SEQUENCE</scope>
    <source>
        <strain evidence="2">SP1W3</strain>
    </source>
</reference>
<dbReference type="AlphaFoldDB" id="A0A9X3B087"/>
<keyword evidence="3" id="KW-1185">Reference proteome</keyword>
<dbReference type="RefSeq" id="WP_261272351.1">
    <property type="nucleotide sequence ID" value="NZ_JAMTCC010000010.1"/>
</dbReference>
<name>A0A9X3B087_9GAMM</name>
<feature type="signal peptide" evidence="1">
    <location>
        <begin position="1"/>
        <end position="28"/>
    </location>
</feature>
<keyword evidence="1" id="KW-0732">Signal</keyword>
<sequence length="151" mass="16454">MKTTLLNKSLLGLTFVIGALLSSTTVTAASLKSTDALSVISINGVPATPFKPIQLSAGKVLLELKYQDIFNYRADDSGNWVKSAPLYLVLDVKASDSYQITQPKIMTEAEARQFIKYPTIQLSINGDKAGEYPLQNHSQLMAKMLVSNPAF</sequence>
<evidence type="ECO:0000313" key="3">
    <source>
        <dbReference type="Proteomes" id="UP001155604"/>
    </source>
</evidence>
<dbReference type="Pfam" id="PF09829">
    <property type="entry name" value="DUF2057"/>
    <property type="match status" value="1"/>
</dbReference>
<gene>
    <name evidence="2" type="ORF">NE536_07790</name>
</gene>